<reference evidence="2 3" key="1">
    <citation type="submission" date="2019-06" db="EMBL/GenBank/DDBJ databases">
        <title>WGS assembly of Gossypium darwinii.</title>
        <authorList>
            <person name="Chen Z.J."/>
            <person name="Sreedasyam A."/>
            <person name="Ando A."/>
            <person name="Song Q."/>
            <person name="De L."/>
            <person name="Hulse-Kemp A."/>
            <person name="Ding M."/>
            <person name="Ye W."/>
            <person name="Kirkbride R."/>
            <person name="Jenkins J."/>
            <person name="Plott C."/>
            <person name="Lovell J."/>
            <person name="Lin Y.-M."/>
            <person name="Vaughn R."/>
            <person name="Liu B."/>
            <person name="Li W."/>
            <person name="Simpson S."/>
            <person name="Scheffler B."/>
            <person name="Saski C."/>
            <person name="Grover C."/>
            <person name="Hu G."/>
            <person name="Conover J."/>
            <person name="Carlson J."/>
            <person name="Shu S."/>
            <person name="Boston L."/>
            <person name="Williams M."/>
            <person name="Peterson D."/>
            <person name="Mcgee K."/>
            <person name="Jones D."/>
            <person name="Wendel J."/>
            <person name="Stelly D."/>
            <person name="Grimwood J."/>
            <person name="Schmutz J."/>
        </authorList>
    </citation>
    <scope>NUCLEOTIDE SEQUENCE [LARGE SCALE GENOMIC DNA]</scope>
    <source>
        <strain evidence="2">1808015.09</strain>
    </source>
</reference>
<keyword evidence="3" id="KW-1185">Reference proteome</keyword>
<protein>
    <recommendedName>
        <fullName evidence="1">HAT C-terminal dimerisation domain-containing protein</fullName>
    </recommendedName>
</protein>
<dbReference type="EMBL" id="CM017692">
    <property type="protein sequence ID" value="TYH20479.1"/>
    <property type="molecule type" value="Genomic_DNA"/>
</dbReference>
<proteinExistence type="predicted"/>
<accession>A0A5D2GTC9</accession>
<evidence type="ECO:0000259" key="1">
    <source>
        <dbReference type="Pfam" id="PF05699"/>
    </source>
</evidence>
<dbReference type="PANTHER" id="PTHR45749">
    <property type="match status" value="1"/>
</dbReference>
<dbReference type="Pfam" id="PF05699">
    <property type="entry name" value="Dimer_Tnp_hAT"/>
    <property type="match status" value="1"/>
</dbReference>
<feature type="domain" description="HAT C-terminal dimerisation" evidence="1">
    <location>
        <begin position="498"/>
        <end position="583"/>
    </location>
</feature>
<gene>
    <name evidence="2" type="ORF">ES288_A05G432800v1</name>
</gene>
<dbReference type="AlphaFoldDB" id="A0A5D2GTC9"/>
<sequence length="599" mass="69865">MNHRTHLSGNEKKGKRENVLKISNENLDQSNESLHNDVNEYDEINDPNEPNDAPNIFNIENLGPNKEQTIPPNNGIDEEQKILSLNIYDSRNWANLDNKTSDILVEKRSILREMNFDFPLDNNNMHFSYAYFLGMRDSNNMKTMLTNMNTWNEMRVRLDKNETIDKSLQEHIMKEKERWRQVLLRIFSAVKCFATHNLAFRESNEKLYQDSNGNFLGLIEMIAELDVIMQDHVFLGTILTRISRNKQLCKSGIGYFWCFQRLHQIQNELISFLVDNVKSSIIKTIKEEKYFSIILDYTSDINHQEQITLIVRCVNMSTNKIKIEEYFLEFLKSQIKSVKAIRFQTLQIRLALLELYESCDYAKSKSEVESLINALRSFEFLLGMIICNKLQSKSICIDTTIKKLEGILSYFEKYRDEGFTSSMNIVKSIALNMDVEPTLPTKRYSIFEQLKTFESIFGFLFDSNKLKSLDEKEPIECYATFHSTFSYGDSSDVDLNDLFFELKVLQFTLPNELVSATKILKFVKSIDCYLNLLIAYRIFLTVLVIVASSEKKNSKLKLIKTYLRLSMSQEQLNGLTILSIEKDFWENIDVDIIIDDFAS</sequence>
<name>A0A5D2GTC9_GOSDA</name>
<organism evidence="2 3">
    <name type="scientific">Gossypium darwinii</name>
    <name type="common">Darwin's cotton</name>
    <name type="synonym">Gossypium barbadense var. darwinii</name>
    <dbReference type="NCBI Taxonomy" id="34276"/>
    <lineage>
        <taxon>Eukaryota</taxon>
        <taxon>Viridiplantae</taxon>
        <taxon>Streptophyta</taxon>
        <taxon>Embryophyta</taxon>
        <taxon>Tracheophyta</taxon>
        <taxon>Spermatophyta</taxon>
        <taxon>Magnoliopsida</taxon>
        <taxon>eudicotyledons</taxon>
        <taxon>Gunneridae</taxon>
        <taxon>Pentapetalae</taxon>
        <taxon>rosids</taxon>
        <taxon>malvids</taxon>
        <taxon>Malvales</taxon>
        <taxon>Malvaceae</taxon>
        <taxon>Malvoideae</taxon>
        <taxon>Gossypium</taxon>
    </lineage>
</organism>
<evidence type="ECO:0000313" key="2">
    <source>
        <dbReference type="EMBL" id="TYH20479.1"/>
    </source>
</evidence>
<dbReference type="PANTHER" id="PTHR45749:SF35">
    <property type="entry name" value="AC-LIKE TRANSPOSASE-RELATED"/>
    <property type="match status" value="1"/>
</dbReference>
<evidence type="ECO:0000313" key="3">
    <source>
        <dbReference type="Proteomes" id="UP000323506"/>
    </source>
</evidence>
<dbReference type="GO" id="GO:0046983">
    <property type="term" value="F:protein dimerization activity"/>
    <property type="evidence" value="ECO:0007669"/>
    <property type="project" value="InterPro"/>
</dbReference>
<dbReference type="Proteomes" id="UP000323506">
    <property type="component" value="Chromosome A05"/>
</dbReference>
<dbReference type="InterPro" id="IPR008906">
    <property type="entry name" value="HATC_C_dom"/>
</dbReference>